<dbReference type="SUPFAM" id="SSF54637">
    <property type="entry name" value="Thioesterase/thiol ester dehydrase-isomerase"/>
    <property type="match status" value="1"/>
</dbReference>
<protein>
    <recommendedName>
        <fullName evidence="3">Mesaconyl-C4 CoA hydratase</fullName>
    </recommendedName>
</protein>
<dbReference type="GO" id="GO:0019171">
    <property type="term" value="F:(3R)-hydroxyacyl-[acyl-carrier-protein] dehydratase activity"/>
    <property type="evidence" value="ECO:0007669"/>
    <property type="project" value="TreeGrafter"/>
</dbReference>
<dbReference type="InterPro" id="IPR052741">
    <property type="entry name" value="Mitochondrial_HTD2"/>
</dbReference>
<dbReference type="PANTHER" id="PTHR28152">
    <property type="entry name" value="HYDROXYACYL-THIOESTER DEHYDRATASE TYPE 2, MITOCHONDRIAL"/>
    <property type="match status" value="1"/>
</dbReference>
<name>A0A9P7GDB6_9AGAR</name>
<dbReference type="Proteomes" id="UP000775547">
    <property type="component" value="Unassembled WGS sequence"/>
</dbReference>
<gene>
    <name evidence="1" type="ORF">DXG03_006652</name>
</gene>
<comment type="caution">
    <text evidence="1">The sequence shown here is derived from an EMBL/GenBank/DDBJ whole genome shotgun (WGS) entry which is preliminary data.</text>
</comment>
<reference evidence="1" key="1">
    <citation type="submission" date="2020-07" db="EMBL/GenBank/DDBJ databases">
        <authorList>
            <person name="Nieuwenhuis M."/>
            <person name="Van De Peppel L.J.J."/>
        </authorList>
    </citation>
    <scope>NUCLEOTIDE SEQUENCE</scope>
    <source>
        <strain evidence="1">AP01</strain>
        <tissue evidence="1">Mycelium</tissue>
    </source>
</reference>
<dbReference type="InterPro" id="IPR029069">
    <property type="entry name" value="HotDog_dom_sf"/>
</dbReference>
<keyword evidence="2" id="KW-1185">Reference proteome</keyword>
<evidence type="ECO:0000313" key="1">
    <source>
        <dbReference type="EMBL" id="KAG5645235.1"/>
    </source>
</evidence>
<sequence>MLRSSFRQICRQRLYSTISSSDIQALNKWISHPREIILQDTFSFERLSDLYITLPTRDGTHQPFQPPREACPLGYGHHLAFFHHRTPESELREDGTDADFSPPEPFSRRMWAGGKITWDPENPLITGRKTTAAWNIGTVEKKGFDDPKKTPMVFVNQRIDIAMEGDVRPSVSEERTHVYIANRAYTKNLVREVEVPAKSDFSFTYKPSLATLFRFSALTFNAHSIHLDLEFSQKKEGYPERLVHGPLTALMLLETAIIRNPGLQLKSYEYRAQNPVYVNRNSTLHGEWKDNTSIKLWCVDDEGVVGMTGMIQLL</sequence>
<organism evidence="1 2">
    <name type="scientific">Asterophora parasitica</name>
    <dbReference type="NCBI Taxonomy" id="117018"/>
    <lineage>
        <taxon>Eukaryota</taxon>
        <taxon>Fungi</taxon>
        <taxon>Dikarya</taxon>
        <taxon>Basidiomycota</taxon>
        <taxon>Agaricomycotina</taxon>
        <taxon>Agaricomycetes</taxon>
        <taxon>Agaricomycetidae</taxon>
        <taxon>Agaricales</taxon>
        <taxon>Tricholomatineae</taxon>
        <taxon>Lyophyllaceae</taxon>
        <taxon>Asterophora</taxon>
    </lineage>
</organism>
<reference evidence="1" key="2">
    <citation type="submission" date="2021-10" db="EMBL/GenBank/DDBJ databases">
        <title>Phylogenomics reveals ancestral predisposition of the termite-cultivated fungus Termitomyces towards a domesticated lifestyle.</title>
        <authorList>
            <person name="Auxier B."/>
            <person name="Grum-Grzhimaylo A."/>
            <person name="Cardenas M.E."/>
            <person name="Lodge J.D."/>
            <person name="Laessoe T."/>
            <person name="Pedersen O."/>
            <person name="Smith M.E."/>
            <person name="Kuyper T.W."/>
            <person name="Franco-Molano E.A."/>
            <person name="Baroni T.J."/>
            <person name="Aanen D.K."/>
        </authorList>
    </citation>
    <scope>NUCLEOTIDE SEQUENCE</scope>
    <source>
        <strain evidence="1">AP01</strain>
        <tissue evidence="1">Mycelium</tissue>
    </source>
</reference>
<accession>A0A9P7GDB6</accession>
<dbReference type="AlphaFoldDB" id="A0A9P7GDB6"/>
<proteinExistence type="predicted"/>
<evidence type="ECO:0008006" key="3">
    <source>
        <dbReference type="Google" id="ProtNLM"/>
    </source>
</evidence>
<dbReference type="GO" id="GO:0005739">
    <property type="term" value="C:mitochondrion"/>
    <property type="evidence" value="ECO:0007669"/>
    <property type="project" value="TreeGrafter"/>
</dbReference>
<dbReference type="OrthoDB" id="3257538at2759"/>
<dbReference type="PANTHER" id="PTHR28152:SF1">
    <property type="entry name" value="HYDROXYACYL-THIOESTER DEHYDRATASE TYPE 2, MITOCHONDRIAL"/>
    <property type="match status" value="1"/>
</dbReference>
<dbReference type="EMBL" id="JABCKV010000045">
    <property type="protein sequence ID" value="KAG5645235.1"/>
    <property type="molecule type" value="Genomic_DNA"/>
</dbReference>
<evidence type="ECO:0000313" key="2">
    <source>
        <dbReference type="Proteomes" id="UP000775547"/>
    </source>
</evidence>
<dbReference type="Gene3D" id="3.10.129.10">
    <property type="entry name" value="Hotdog Thioesterase"/>
    <property type="match status" value="1"/>
</dbReference>